<proteinExistence type="predicted"/>
<dbReference type="Proteomes" id="UP000184513">
    <property type="component" value="Unassembled WGS sequence"/>
</dbReference>
<dbReference type="PANTHER" id="PTHR39198">
    <property type="entry name" value="HYPOTHETICAL MEMBRANE PROTEIN, CONSERVED"/>
    <property type="match status" value="1"/>
</dbReference>
<organism evidence="3 4">
    <name type="scientific">Cyclobacterium lianum</name>
    <dbReference type="NCBI Taxonomy" id="388280"/>
    <lineage>
        <taxon>Bacteria</taxon>
        <taxon>Pseudomonadati</taxon>
        <taxon>Bacteroidota</taxon>
        <taxon>Cytophagia</taxon>
        <taxon>Cytophagales</taxon>
        <taxon>Cyclobacteriaceae</taxon>
        <taxon>Cyclobacterium</taxon>
    </lineage>
</organism>
<name>A0A1M7PCV6_9BACT</name>
<dbReference type="Gene3D" id="2.60.40.10">
    <property type="entry name" value="Immunoglobulins"/>
    <property type="match status" value="1"/>
</dbReference>
<feature type="domain" description="Alpha-galactosidase NEW3" evidence="2">
    <location>
        <begin position="167"/>
        <end position="241"/>
    </location>
</feature>
<evidence type="ECO:0000313" key="3">
    <source>
        <dbReference type="EMBL" id="SHN14424.1"/>
    </source>
</evidence>
<reference evidence="3 4" key="1">
    <citation type="submission" date="2016-11" db="EMBL/GenBank/DDBJ databases">
        <authorList>
            <person name="Jaros S."/>
            <person name="Januszkiewicz K."/>
            <person name="Wedrychowicz H."/>
        </authorList>
    </citation>
    <scope>NUCLEOTIDE SEQUENCE [LARGE SCALE GENOMIC DNA]</scope>
    <source>
        <strain evidence="3 4">CGMCC 1.6102</strain>
    </source>
</reference>
<keyword evidence="1" id="KW-0472">Membrane</keyword>
<dbReference type="PANTHER" id="PTHR39198:SF1">
    <property type="entry name" value="ALPHA-GALACTOSIDASE NEW3 DOMAIN-CONTAINING PROTEIN"/>
    <property type="match status" value="1"/>
</dbReference>
<sequence length="286" mass="31168">METTDNFDNMVLGRVVHRLLFFFTIFFLITNSSKTTAQTSSQGSSITSNLINIEAPASETFRYQATLKNGAGSAQVFQLSADVPEGWRLVFKARGSQVTSINVEPDRTESISIEIKPAYGAEPAQYPFTVHAISDRESLQLALEAVVEGSYEMELTTPSGLLSGEITEGKKAEITLRVKNTGSLALNEITLSAQTPSRWEATFSPSEIAQLDPGETVDLIATVTVPEKTLAGDYVTKFTAKNTSGNSTATYRMTVKTSVLSGWVGILVILIAIGFVFYLIRKFGRR</sequence>
<dbReference type="InterPro" id="IPR018905">
    <property type="entry name" value="A-galactase_NEW3"/>
</dbReference>
<dbReference type="Pfam" id="PF10633">
    <property type="entry name" value="NPCBM_assoc"/>
    <property type="match status" value="1"/>
</dbReference>
<dbReference type="STRING" id="388280.SAMN04488057_1089"/>
<protein>
    <submittedName>
        <fullName evidence="3">NPCBM-associated, NEW3 domain of alpha-galactosidase</fullName>
    </submittedName>
</protein>
<dbReference type="EMBL" id="FRCY01000008">
    <property type="protein sequence ID" value="SHN14424.1"/>
    <property type="molecule type" value="Genomic_DNA"/>
</dbReference>
<keyword evidence="1" id="KW-1133">Transmembrane helix</keyword>
<evidence type="ECO:0000256" key="1">
    <source>
        <dbReference type="SAM" id="Phobius"/>
    </source>
</evidence>
<evidence type="ECO:0000313" key="4">
    <source>
        <dbReference type="Proteomes" id="UP000184513"/>
    </source>
</evidence>
<evidence type="ECO:0000259" key="2">
    <source>
        <dbReference type="Pfam" id="PF10633"/>
    </source>
</evidence>
<gene>
    <name evidence="3" type="ORF">SAMN04488057_1089</name>
</gene>
<feature type="transmembrane region" description="Helical" evidence="1">
    <location>
        <begin position="260"/>
        <end position="280"/>
    </location>
</feature>
<keyword evidence="1" id="KW-0812">Transmembrane</keyword>
<dbReference type="AlphaFoldDB" id="A0A1M7PCV6"/>
<dbReference type="InterPro" id="IPR013783">
    <property type="entry name" value="Ig-like_fold"/>
</dbReference>
<dbReference type="RefSeq" id="WP_245802849.1">
    <property type="nucleotide sequence ID" value="NZ_FRCY01000008.1"/>
</dbReference>
<keyword evidence="4" id="KW-1185">Reference proteome</keyword>
<accession>A0A1M7PCV6</accession>